<evidence type="ECO:0000256" key="1">
    <source>
        <dbReference type="ARBA" id="ARBA00022737"/>
    </source>
</evidence>
<dbReference type="Pfam" id="PF23559">
    <property type="entry name" value="WHD_DRP"/>
    <property type="match status" value="1"/>
</dbReference>
<keyword evidence="3" id="KW-0611">Plant defense</keyword>
<dbReference type="InterPro" id="IPR038005">
    <property type="entry name" value="RX-like_CC"/>
</dbReference>
<feature type="domain" description="Disease resistance R13L4/SHOC-2-like LRR" evidence="8">
    <location>
        <begin position="510"/>
        <end position="815"/>
    </location>
</feature>
<reference evidence="9 10" key="1">
    <citation type="submission" date="2020-12" db="EMBL/GenBank/DDBJ databases">
        <title>Concerted genomic and epigenomic changes stabilize Arabidopsis allopolyploids.</title>
        <authorList>
            <person name="Chen Z."/>
        </authorList>
    </citation>
    <scope>NUCLEOTIDE SEQUENCE [LARGE SCALE GENOMIC DNA]</scope>
    <source>
        <strain evidence="9">As9502</strain>
        <tissue evidence="9">Leaf</tissue>
    </source>
</reference>
<dbReference type="CDD" id="cd14798">
    <property type="entry name" value="RX-CC_like"/>
    <property type="match status" value="1"/>
</dbReference>
<dbReference type="FunFam" id="1.10.10.10:FF:000322">
    <property type="entry name" value="Probable disease resistance protein At1g63360"/>
    <property type="match status" value="1"/>
</dbReference>
<dbReference type="AlphaFoldDB" id="A0A8T2BD00"/>
<feature type="domain" description="Disease resistance N-terminal" evidence="6">
    <location>
        <begin position="5"/>
        <end position="92"/>
    </location>
</feature>
<keyword evidence="2" id="KW-0547">Nucleotide-binding</keyword>
<dbReference type="FunFam" id="3.40.50.300:FF:001091">
    <property type="entry name" value="Probable disease resistance protein At1g61300"/>
    <property type="match status" value="1"/>
</dbReference>
<feature type="domain" description="NB-ARC" evidence="5">
    <location>
        <begin position="169"/>
        <end position="294"/>
    </location>
</feature>
<dbReference type="InterPro" id="IPR055414">
    <property type="entry name" value="LRR_R13L4/SHOC2-like"/>
</dbReference>
<feature type="domain" description="Disease resistance protein winged helix" evidence="7">
    <location>
        <begin position="388"/>
        <end position="458"/>
    </location>
</feature>
<evidence type="ECO:0000313" key="10">
    <source>
        <dbReference type="Proteomes" id="UP000694251"/>
    </source>
</evidence>
<keyword evidence="10" id="KW-1185">Reference proteome</keyword>
<evidence type="ECO:0000259" key="5">
    <source>
        <dbReference type="Pfam" id="PF00931"/>
    </source>
</evidence>
<dbReference type="GO" id="GO:0016787">
    <property type="term" value="F:hydrolase activity"/>
    <property type="evidence" value="ECO:0007669"/>
    <property type="project" value="UniProtKB-KW"/>
</dbReference>
<dbReference type="EMBL" id="JAEFBJ010000008">
    <property type="protein sequence ID" value="KAG7583402.1"/>
    <property type="molecule type" value="Genomic_DNA"/>
</dbReference>
<dbReference type="InterPro" id="IPR044974">
    <property type="entry name" value="Disease_R_plants"/>
</dbReference>
<keyword evidence="4" id="KW-0175">Coiled coil</keyword>
<comment type="caution">
    <text evidence="9">The sequence shown here is derived from an EMBL/GenBank/DDBJ whole genome shotgun (WGS) entry which is preliminary data.</text>
</comment>
<gene>
    <name evidence="9" type="ORF">ISN44_As08g029210</name>
</gene>
<sequence>MVEAFVSFGLQKLWELLGRESERLQGVDEQVDELKRQLGALESLLEDADAKKYESKTVRNFLEDVKDIVYDTEDIIETFLLKEERGNEKGIRKSVKRLACFLVERQKIASDIKGLTLRISEVIERMQSFGIQQIIHGGHSLSLQERQREQREIRKTFPNNSESNLVAVEQSVEELVGHLVDNNNNNIQVVSVTGMGGIGKTTLARQVFHHDLVRRHFDGLAWVCISQEFTQKHVWQRILKDLRPHDGDISHMDEHTLQSILFKLLETNRYLIVLDDVWKEEDWDRVKAVFPRTKGELLWIDEERKAMCKKMVTHCGGLPLAVKVLGGLLATKHTVPEWKRVYENFGTQIVGGSGFDDINLCSVYRVLSLSYEDLPMHLKHCFLYLAHFPEDHKIFVEKLYNYWAAEGMIKLYNNESAIRDSAEGLLEELVRRNMVISERRYVTSRIEHCKMHDMMRELCLSKAKEENFLQIVKLPISTSTVNAQSSSRSRRLSVHSRNALHILKHGKTKKIRSLFFFGGEEDSRIQSVPGLGSLPLLRVLDLTGVKFEGAKLPSSIGELIHLRLLNLYEAWVCHLPSSLRNLKRLLYLNLYVNYPGPVHVPNVLKEMLELRYLFLPLPMDDTTKLELGDLVNLDTLCFFSTKHCSVTDLLPLTRIRSLYVYFTGSCTSEAISSSLREMTYLETFSLFDWQGIRLADHGGEVVLDFIHLKNLMLTCSVPRLSNQYRFPPNLAHISLAHCNMKEDPMPVLEKLLHLKSVVLKNGAFVGRRMVCSKGGFPQLCELVLAKQMELGEWRVEEGSMPCLHTLTINDCKKLKLPYEFKYTTSLKELIIKGMKREWKEKLVAGGEDYYKVQHIPSVQFIKCKDK</sequence>
<keyword evidence="1" id="KW-0677">Repeat</keyword>
<feature type="coiled-coil region" evidence="4">
    <location>
        <begin position="17"/>
        <end position="51"/>
    </location>
</feature>
<dbReference type="OrthoDB" id="646178at2759"/>
<protein>
    <submittedName>
        <fullName evidence="9">P-loop containing nucleoside triphosphate hydrolase</fullName>
    </submittedName>
</protein>
<evidence type="ECO:0000256" key="4">
    <source>
        <dbReference type="SAM" id="Coils"/>
    </source>
</evidence>
<dbReference type="Pfam" id="PF23598">
    <property type="entry name" value="LRR_14"/>
    <property type="match status" value="1"/>
</dbReference>
<evidence type="ECO:0000259" key="7">
    <source>
        <dbReference type="Pfam" id="PF23559"/>
    </source>
</evidence>
<dbReference type="InterPro" id="IPR041118">
    <property type="entry name" value="Rx_N"/>
</dbReference>
<dbReference type="FunFam" id="1.10.8.430:FF:000003">
    <property type="entry name" value="Probable disease resistance protein At5g66910"/>
    <property type="match status" value="1"/>
</dbReference>
<evidence type="ECO:0000256" key="2">
    <source>
        <dbReference type="ARBA" id="ARBA00022741"/>
    </source>
</evidence>
<evidence type="ECO:0000313" key="9">
    <source>
        <dbReference type="EMBL" id="KAG7583402.1"/>
    </source>
</evidence>
<evidence type="ECO:0000259" key="6">
    <source>
        <dbReference type="Pfam" id="PF18052"/>
    </source>
</evidence>
<dbReference type="GO" id="GO:0043531">
    <property type="term" value="F:ADP binding"/>
    <property type="evidence" value="ECO:0007669"/>
    <property type="project" value="InterPro"/>
</dbReference>
<dbReference type="InterPro" id="IPR058922">
    <property type="entry name" value="WHD_DRP"/>
</dbReference>
<evidence type="ECO:0000256" key="3">
    <source>
        <dbReference type="ARBA" id="ARBA00022821"/>
    </source>
</evidence>
<dbReference type="Pfam" id="PF18052">
    <property type="entry name" value="Rx_N"/>
    <property type="match status" value="1"/>
</dbReference>
<dbReference type="PANTHER" id="PTHR23155">
    <property type="entry name" value="DISEASE RESISTANCE PROTEIN RP"/>
    <property type="match status" value="1"/>
</dbReference>
<evidence type="ECO:0000259" key="8">
    <source>
        <dbReference type="Pfam" id="PF23598"/>
    </source>
</evidence>
<organism evidence="9 10">
    <name type="scientific">Arabidopsis suecica</name>
    <name type="common">Swedish thale-cress</name>
    <name type="synonym">Cardaminopsis suecica</name>
    <dbReference type="NCBI Taxonomy" id="45249"/>
    <lineage>
        <taxon>Eukaryota</taxon>
        <taxon>Viridiplantae</taxon>
        <taxon>Streptophyta</taxon>
        <taxon>Embryophyta</taxon>
        <taxon>Tracheophyta</taxon>
        <taxon>Spermatophyta</taxon>
        <taxon>Magnoliopsida</taxon>
        <taxon>eudicotyledons</taxon>
        <taxon>Gunneridae</taxon>
        <taxon>Pentapetalae</taxon>
        <taxon>rosids</taxon>
        <taxon>malvids</taxon>
        <taxon>Brassicales</taxon>
        <taxon>Brassicaceae</taxon>
        <taxon>Camelineae</taxon>
        <taxon>Arabidopsis</taxon>
    </lineage>
</organism>
<dbReference type="PANTHER" id="PTHR23155:SF1185">
    <property type="entry name" value="DISEASE RESISTANCE RPP8-LIKE PROTEIN 3-RELATED"/>
    <property type="match status" value="1"/>
</dbReference>
<proteinExistence type="predicted"/>
<dbReference type="GO" id="GO:0098542">
    <property type="term" value="P:defense response to other organism"/>
    <property type="evidence" value="ECO:0007669"/>
    <property type="project" value="TreeGrafter"/>
</dbReference>
<name>A0A8T2BD00_ARASU</name>
<accession>A0A8T2BD00</accession>
<keyword evidence="9" id="KW-0378">Hydrolase</keyword>
<dbReference type="InterPro" id="IPR002182">
    <property type="entry name" value="NB-ARC"/>
</dbReference>
<dbReference type="Pfam" id="PF00931">
    <property type="entry name" value="NB-ARC"/>
    <property type="match status" value="1"/>
</dbReference>
<dbReference type="Proteomes" id="UP000694251">
    <property type="component" value="Chromosome 8"/>
</dbReference>